<name>A0ABT2GCA1_9MICO</name>
<feature type="compositionally biased region" description="Basic and acidic residues" evidence="1">
    <location>
        <begin position="1362"/>
        <end position="1376"/>
    </location>
</feature>
<evidence type="ECO:0000313" key="4">
    <source>
        <dbReference type="Proteomes" id="UP001165580"/>
    </source>
</evidence>
<dbReference type="Proteomes" id="UP001165580">
    <property type="component" value="Unassembled WGS sequence"/>
</dbReference>
<reference evidence="3" key="1">
    <citation type="submission" date="2022-08" db="EMBL/GenBank/DDBJ databases">
        <authorList>
            <person name="Deng Y."/>
            <person name="Han X.-F."/>
            <person name="Zhang Y.-Q."/>
        </authorList>
    </citation>
    <scope>NUCLEOTIDE SEQUENCE</scope>
    <source>
        <strain evidence="3">CPCC 205716</strain>
    </source>
</reference>
<dbReference type="InterPro" id="IPR011990">
    <property type="entry name" value="TPR-like_helical_dom_sf"/>
</dbReference>
<feature type="compositionally biased region" description="Low complexity" evidence="1">
    <location>
        <begin position="1379"/>
        <end position="1390"/>
    </location>
</feature>
<feature type="region of interest" description="Disordered" evidence="1">
    <location>
        <begin position="1309"/>
        <end position="1396"/>
    </location>
</feature>
<dbReference type="RefSeq" id="WP_259485367.1">
    <property type="nucleotide sequence ID" value="NZ_JANTEZ010000002.1"/>
</dbReference>
<evidence type="ECO:0000313" key="3">
    <source>
        <dbReference type="EMBL" id="MCS5713825.1"/>
    </source>
</evidence>
<keyword evidence="4" id="KW-1185">Reference proteome</keyword>
<dbReference type="Gene3D" id="1.25.40.10">
    <property type="entry name" value="Tetratricopeptide repeat domain"/>
    <property type="match status" value="2"/>
</dbReference>
<dbReference type="Pfam" id="PF17128">
    <property type="entry name" value="DUF5107"/>
    <property type="match status" value="1"/>
</dbReference>
<feature type="region of interest" description="Disordered" evidence="1">
    <location>
        <begin position="1019"/>
        <end position="1050"/>
    </location>
</feature>
<gene>
    <name evidence="3" type="ORF">NVV95_04585</name>
</gene>
<dbReference type="EMBL" id="JANTEZ010000002">
    <property type="protein sequence ID" value="MCS5713825.1"/>
    <property type="molecule type" value="Genomic_DNA"/>
</dbReference>
<accession>A0ABT2GCA1</accession>
<evidence type="ECO:0000256" key="1">
    <source>
        <dbReference type="SAM" id="MobiDB-lite"/>
    </source>
</evidence>
<comment type="caution">
    <text evidence="3">The sequence shown here is derived from an EMBL/GenBank/DDBJ whole genome shotgun (WGS) entry which is preliminary data.</text>
</comment>
<feature type="compositionally biased region" description="Low complexity" evidence="1">
    <location>
        <begin position="1309"/>
        <end position="1361"/>
    </location>
</feature>
<evidence type="ECO:0000259" key="2">
    <source>
        <dbReference type="Pfam" id="PF17128"/>
    </source>
</evidence>
<sequence>MTTDDDRTAPAPSAPARTRDLIALPDAPPEQQALIDAGGVACWSEPVEIGTYEPGEPDRYPLFLDRRVYQGSSGKVYPIPFVDRIAAEKSPRRWQAIHLENRWVRLMLLPEIGGRIHIAYDKSCGYDFFYRNNVIKPALVGLAGPWISGGVEFNWPQHHRPGTFLPVETSISRAAGDDVTVWHSDIDPLQRMRGSHGVRLRGDRSTIEVVARLHNRTDEPQTFLWWANVAAAVHENYQSFFPTDVRYVADHARRAITGFPRADRPYYGVDYPALASAALAASASASPTAGGGHPDADRLDFYSNIPVPTSYMVTDTRDDFFGGYDHDARAGFVHWADRSISPGKKQWTWGDGPIGRAWDAQLTDDDGPYVELMAGVYTDNQPDFSYLAPGETRVFSQYWFPIREIGPAHQASRSVAVSLVVDARPSPVARVGVSTAVAVPRARVRLEGVGVSAASAVVPLAGTLIASLAPRETGWAWEWWVELSPESPFLIEVPVASGVMASELTLRVLSGDEELLAWKPRADAPAAGTAGGAQAGAGAVATAGDAATAGAAGGADATAAAAPPEPWVATEPPLPADVASTDELYLTGVHLQQNRHPTRAASDYFAEALRRDPLDSRAGIALGAWHHRRGEYVEARACYERALERLTRRNLNPASGEVHYRLGLTLERLNALTAATDHFAKAAWDATWAHPAELALARLALRAGSPATALSHAEAALRTAPVTGPAESVAAHAREHAGSVVGGAAAHLAILALRDLDRSDEAERMLATLLDRDPLDPTARALHHLAAPDDAARLAATTRTLHHLGTADGAALASTARTHHDLGTADGAALLAATTRTLHHLGTADSAGPFDLGVTDPTVTVLAACELARAGHLRDALTVTESLVAGTPLSAAAQRFGNPRPIAHYLRASWLDRLAEAHAADGMDAAEFRSRAAAERHAAQTGDLRWAFPAGLDEYDALRAAIHAPDTAGLTDAVAPALLGGWLLDAGRTADAADALRRATAAGSTDPVAWRNAAVATVNASASPTTTPPPPERSGLHPSTPTATGHEGSLDEADRMLARALELSPHDPRLVFERDLLAGLRGVPVEERLAAIDAHPGAAGARDDLTLNRLDLLLTTGRVPEALDILLTRRFQPFEGGEGKAIAAYDRATLATARELLDRDPAGAAALLRDGVGVPANLGEGRHPAGSMAERYLLLGDALDRAGDTSGARAAWQRARSGAGALDVAPRPAELADLYVGLAHLRLGEAAAAADVATRLDAAAADLDRPAPPVDYFATSLPELLLFATDTASTRATTATALRAAATTLRAAATSPPTAAAATPATHGTTPTVASPRAALAPRATTPTTRGATPATRGGTPTERGIGAKREDGRDGEHAHPLTPTDRSSTTTTPTERRPA</sequence>
<proteinExistence type="predicted"/>
<dbReference type="SUPFAM" id="SSF48452">
    <property type="entry name" value="TPR-like"/>
    <property type="match status" value="2"/>
</dbReference>
<feature type="region of interest" description="Disordered" evidence="1">
    <location>
        <begin position="1"/>
        <end position="20"/>
    </location>
</feature>
<dbReference type="InterPro" id="IPR033396">
    <property type="entry name" value="DUF5107"/>
</dbReference>
<feature type="domain" description="DUF5107" evidence="2">
    <location>
        <begin position="75"/>
        <end position="402"/>
    </location>
</feature>
<organism evidence="3 4">
    <name type="scientific">Herbiconiux gentiana</name>
    <dbReference type="NCBI Taxonomy" id="2970912"/>
    <lineage>
        <taxon>Bacteria</taxon>
        <taxon>Bacillati</taxon>
        <taxon>Actinomycetota</taxon>
        <taxon>Actinomycetes</taxon>
        <taxon>Micrococcales</taxon>
        <taxon>Microbacteriaceae</taxon>
        <taxon>Herbiconiux</taxon>
    </lineage>
</organism>
<protein>
    <submittedName>
        <fullName evidence="3">DUF5107 domain-containing protein</fullName>
    </submittedName>
</protein>